<dbReference type="Proteomes" id="UP000242015">
    <property type="component" value="Unassembled WGS sequence"/>
</dbReference>
<organism evidence="1 2">
    <name type="scientific">Candidatus Marsarchaeota G2 archaeon BE_D</name>
    <dbReference type="NCBI Taxonomy" id="1978158"/>
    <lineage>
        <taxon>Archaea</taxon>
        <taxon>Candidatus Marsarchaeota</taxon>
        <taxon>Candidatus Marsarchaeota group 2</taxon>
    </lineage>
</organism>
<name>A0A2R6CCF3_9ARCH</name>
<protein>
    <submittedName>
        <fullName evidence="1">Uncharacterized protein</fullName>
    </submittedName>
</protein>
<gene>
    <name evidence="1" type="ORF">B9Q04_05135</name>
</gene>
<dbReference type="EMBL" id="NEXF01000080">
    <property type="protein sequence ID" value="PSO08521.1"/>
    <property type="molecule type" value="Genomic_DNA"/>
</dbReference>
<evidence type="ECO:0000313" key="1">
    <source>
        <dbReference type="EMBL" id="PSO08521.1"/>
    </source>
</evidence>
<proteinExistence type="predicted"/>
<comment type="caution">
    <text evidence="1">The sequence shown here is derived from an EMBL/GenBank/DDBJ whole genome shotgun (WGS) entry which is preliminary data.</text>
</comment>
<reference evidence="1 2" key="1">
    <citation type="submission" date="2017-04" db="EMBL/GenBank/DDBJ databases">
        <title>Novel microbial lineages endemic to geothermal iron-oxide mats fill important gaps in the evolutionary history of Archaea.</title>
        <authorList>
            <person name="Jay Z.J."/>
            <person name="Beam J.P."/>
            <person name="Dlakic M."/>
            <person name="Rusch D.B."/>
            <person name="Kozubal M.A."/>
            <person name="Inskeep W.P."/>
        </authorList>
    </citation>
    <scope>NUCLEOTIDE SEQUENCE [LARGE SCALE GENOMIC DNA]</scope>
    <source>
        <strain evidence="1">BE_D</strain>
    </source>
</reference>
<sequence>MNEEGSRRRSFESKLGELIAVDSWCGGSLCLGCAGRLHNAVWFVVLLTRKTLRFPRRLRTRCLDNPVILTHQTLWYHE</sequence>
<accession>A0A2R6CCF3</accession>
<evidence type="ECO:0000313" key="2">
    <source>
        <dbReference type="Proteomes" id="UP000242015"/>
    </source>
</evidence>
<dbReference type="AlphaFoldDB" id="A0A2R6CCF3"/>